<dbReference type="RefSeq" id="WP_163231937.1">
    <property type="nucleotide sequence ID" value="NZ_WHZW01000017.1"/>
</dbReference>
<accession>A0A6N9Z5R0</accession>
<dbReference type="Gene3D" id="3.90.76.10">
    <property type="entry name" value="Dipeptide-binding Protein, Domain 1"/>
    <property type="match status" value="1"/>
</dbReference>
<feature type="domain" description="Solute-binding protein family 5" evidence="2">
    <location>
        <begin position="89"/>
        <end position="471"/>
    </location>
</feature>
<dbReference type="PANTHER" id="PTHR30290:SF83">
    <property type="entry name" value="ABC TRANSPORTER SUBSTRATE-BINDING PROTEIN"/>
    <property type="match status" value="1"/>
</dbReference>
<evidence type="ECO:0000256" key="1">
    <source>
        <dbReference type="SAM" id="SignalP"/>
    </source>
</evidence>
<evidence type="ECO:0000313" key="3">
    <source>
        <dbReference type="EMBL" id="NEG90059.1"/>
    </source>
</evidence>
<dbReference type="CDD" id="cd00995">
    <property type="entry name" value="PBP2_NikA_DppA_OppA_like"/>
    <property type="match status" value="1"/>
</dbReference>
<name>A0A6N9Z5R0_9BIFI</name>
<dbReference type="SUPFAM" id="SSF53850">
    <property type="entry name" value="Periplasmic binding protein-like II"/>
    <property type="match status" value="1"/>
</dbReference>
<dbReference type="PIRSF" id="PIRSF002741">
    <property type="entry name" value="MppA"/>
    <property type="match status" value="1"/>
</dbReference>
<dbReference type="GO" id="GO:0042597">
    <property type="term" value="C:periplasmic space"/>
    <property type="evidence" value="ECO:0007669"/>
    <property type="project" value="UniProtKB-ARBA"/>
</dbReference>
<reference evidence="3 4" key="1">
    <citation type="submission" date="2019-10" db="EMBL/GenBank/DDBJ databases">
        <title>Bifidobacterium from non-human primates.</title>
        <authorList>
            <person name="Modesto M."/>
        </authorList>
    </citation>
    <scope>NUCLEOTIDE SEQUENCE [LARGE SCALE GENOMIC DNA]</scope>
    <source>
        <strain evidence="3 4">TRE17</strain>
    </source>
</reference>
<dbReference type="GO" id="GO:1904680">
    <property type="term" value="F:peptide transmembrane transporter activity"/>
    <property type="evidence" value="ECO:0007669"/>
    <property type="project" value="TreeGrafter"/>
</dbReference>
<protein>
    <submittedName>
        <fullName evidence="3">ABC transporter substrate-binding protein</fullName>
    </submittedName>
</protein>
<dbReference type="EMBL" id="WHZW01000017">
    <property type="protein sequence ID" value="NEG90059.1"/>
    <property type="molecule type" value="Genomic_DNA"/>
</dbReference>
<evidence type="ECO:0000259" key="2">
    <source>
        <dbReference type="Pfam" id="PF00496"/>
    </source>
</evidence>
<organism evidence="3 4">
    <name type="scientific">Bifidobacterium aerophilum</name>
    <dbReference type="NCBI Taxonomy" id="1798155"/>
    <lineage>
        <taxon>Bacteria</taxon>
        <taxon>Bacillati</taxon>
        <taxon>Actinomycetota</taxon>
        <taxon>Actinomycetes</taxon>
        <taxon>Bifidobacteriales</taxon>
        <taxon>Bifidobacteriaceae</taxon>
        <taxon>Bifidobacterium</taxon>
    </lineage>
</organism>
<dbReference type="InterPro" id="IPR039424">
    <property type="entry name" value="SBP_5"/>
</dbReference>
<comment type="caution">
    <text evidence="3">The sequence shown here is derived from an EMBL/GenBank/DDBJ whole genome shotgun (WGS) entry which is preliminary data.</text>
</comment>
<proteinExistence type="predicted"/>
<dbReference type="Pfam" id="PF00496">
    <property type="entry name" value="SBP_bac_5"/>
    <property type="match status" value="1"/>
</dbReference>
<evidence type="ECO:0000313" key="4">
    <source>
        <dbReference type="Proteomes" id="UP000469194"/>
    </source>
</evidence>
<dbReference type="Proteomes" id="UP000469194">
    <property type="component" value="Unassembled WGS sequence"/>
</dbReference>
<gene>
    <name evidence="3" type="ORF">GFD25_08700</name>
</gene>
<feature type="chain" id="PRO_5038820308" evidence="1">
    <location>
        <begin position="33"/>
        <end position="550"/>
    </location>
</feature>
<dbReference type="PANTHER" id="PTHR30290">
    <property type="entry name" value="PERIPLASMIC BINDING COMPONENT OF ABC TRANSPORTER"/>
    <property type="match status" value="1"/>
</dbReference>
<dbReference type="AlphaFoldDB" id="A0A6N9Z5R0"/>
<dbReference type="Gene3D" id="3.10.105.10">
    <property type="entry name" value="Dipeptide-binding Protein, Domain 3"/>
    <property type="match status" value="1"/>
</dbReference>
<dbReference type="InterPro" id="IPR000914">
    <property type="entry name" value="SBP_5_dom"/>
</dbReference>
<sequence length="550" mass="59455">MNSILSRVTHVAHITRLAAAAAAIVAVVSLCAGCGARRDDGTTAAQSTISVNAIEPRTGLTPGGAGDAGGFRILSTLLAGLITYDEDGKPVNEVAESITPNADSTEYTVTLRDGWTFTDGTPVTAESFTRAWSYAANPANAQINASYFSNIVGYDDLQKKSSDKNAQLSGLKVTGERTFTVTLSSPDSAFAERVGNVPFLPLPASFYDDPDAYAKHPVGNGAYRFSSWTRGQELDVVRNDDYHGAMPAHNAGLTFRFYTSTDAAFADVLAGNLDLLDEVPSSKYAVYRKLDGVTAYTVAGAETQGLNVPERLAHFSGDEGRLRRQAISMALDRDLICRKVFNGTREPAVDFTAPTIIGYSDELANAANLRHDASRARQLWKQADAISPWTGTLKISYSADSDNRLWVEAVANQIADTLGIDAQADPWTSHKELRTAAVDGTIPSPYGSEWPPDYPNVENYLTLRFRSDGGYNEFDYANEKVDELLGKAAAQTDADQANATYWQAEEILLEDLPQIPLWYANVAAIATPKLGNVKFAYNNAPLYALLEKKG</sequence>
<keyword evidence="1" id="KW-0732">Signal</keyword>
<dbReference type="GO" id="GO:0043190">
    <property type="term" value="C:ATP-binding cassette (ABC) transporter complex"/>
    <property type="evidence" value="ECO:0007669"/>
    <property type="project" value="InterPro"/>
</dbReference>
<dbReference type="Gene3D" id="3.40.190.10">
    <property type="entry name" value="Periplasmic binding protein-like II"/>
    <property type="match status" value="1"/>
</dbReference>
<feature type="signal peptide" evidence="1">
    <location>
        <begin position="1"/>
        <end position="32"/>
    </location>
</feature>
<dbReference type="GO" id="GO:0015833">
    <property type="term" value="P:peptide transport"/>
    <property type="evidence" value="ECO:0007669"/>
    <property type="project" value="TreeGrafter"/>
</dbReference>
<keyword evidence="4" id="KW-1185">Reference proteome</keyword>
<dbReference type="InterPro" id="IPR030678">
    <property type="entry name" value="Peptide/Ni-bd"/>
</dbReference>